<proteinExistence type="predicted"/>
<evidence type="ECO:0000313" key="2">
    <source>
        <dbReference type="Proteomes" id="UP001491088"/>
    </source>
</evidence>
<evidence type="ECO:0000313" key="1">
    <source>
        <dbReference type="EMBL" id="WYW56497.1"/>
    </source>
</evidence>
<dbReference type="EMBL" id="CP150496">
    <property type="protein sequence ID" value="WYW56497.1"/>
    <property type="molecule type" value="Genomic_DNA"/>
</dbReference>
<gene>
    <name evidence="1" type="ORF">WG950_04365</name>
</gene>
<reference evidence="1 2" key="1">
    <citation type="submission" date="2024-03" db="EMBL/GenBank/DDBJ databases">
        <authorList>
            <person name="Cao K."/>
        </authorList>
    </citation>
    <scope>NUCLEOTIDE SEQUENCE [LARGE SCALE GENOMIC DNA]</scope>
    <source>
        <strain evidence="1 2">MCCC 1K00696</strain>
    </source>
</reference>
<dbReference type="Proteomes" id="UP001491088">
    <property type="component" value="Chromosome"/>
</dbReference>
<name>A0ABZ2TXY5_9FLAO</name>
<accession>A0ABZ2TXY5</accession>
<dbReference type="RefSeq" id="WP_340934348.1">
    <property type="nucleotide sequence ID" value="NZ_CP150496.1"/>
</dbReference>
<protein>
    <recommendedName>
        <fullName evidence="3">DUF5723 domain-containing protein</fullName>
    </recommendedName>
</protein>
<sequence length="512" mass="56264">MKNYLLILATIFCTQILTSQTNLVPEKKVQNGFLKVDFLSIEMPQLEIPNEPNMGFSGIHYNLFLNDDLYAGLGIYGAVTGRRGGFFTLGVNAGYKKFLTEKLFIDTGFHFGGGGGAAAADGGGAFILPHFNLGYKFDHFNLNAGYSYVNFFDDGKINGSQLNFAVEIPVNFNYSDYNVIDEKFSIQDLENSSWNNPTKKSSLTIHFNNLKAFKAKNYAGGVIEGKTIRLAGFEFANYITENWFAFLKLDGAYSGIRAGYMDVLLGAGYNFSFNKYRTNILTKLAIGAGGGGGVNSDGGFMISPDISIEQKLFGNTYLALNKGYLFTPNTEFFTTSTYGFGLKYYVDRNGIQSSYKNFKEGKFKGIQLIVKQDWYLDAERMELDTEDMHQISLQVNFDLSKNLYVAGQTSFANFGNAGAYAEGIVGLGLKSGNFFNKSITIFTQILAGAAGGGNISTGEGLIIKPSLGLNYQLTNKVSLRSAFGYVKAKGGELSNPFLNFGLNFDFSFLNMK</sequence>
<keyword evidence="2" id="KW-1185">Reference proteome</keyword>
<organism evidence="1 2">
    <name type="scientific">Polaribacter marinaquae</name>
    <dbReference type="NCBI Taxonomy" id="1642819"/>
    <lineage>
        <taxon>Bacteria</taxon>
        <taxon>Pseudomonadati</taxon>
        <taxon>Bacteroidota</taxon>
        <taxon>Flavobacteriia</taxon>
        <taxon>Flavobacteriales</taxon>
        <taxon>Flavobacteriaceae</taxon>
    </lineage>
</organism>
<evidence type="ECO:0008006" key="3">
    <source>
        <dbReference type="Google" id="ProtNLM"/>
    </source>
</evidence>